<dbReference type="Proteomes" id="UP000026960">
    <property type="component" value="Chromosome 5"/>
</dbReference>
<feature type="region of interest" description="Disordered" evidence="1">
    <location>
        <begin position="101"/>
        <end position="135"/>
    </location>
</feature>
<dbReference type="AlphaFoldDB" id="A0A0D3G5H9"/>
<evidence type="ECO:0000313" key="3">
    <source>
        <dbReference type="Proteomes" id="UP000026960"/>
    </source>
</evidence>
<dbReference type="PaxDb" id="65489-OBART05G10070.1"/>
<dbReference type="Gramene" id="OBART05G10070.1">
    <property type="protein sequence ID" value="OBART05G10070.1"/>
    <property type="gene ID" value="OBART05G10070"/>
</dbReference>
<evidence type="ECO:0000313" key="2">
    <source>
        <dbReference type="EnsemblPlants" id="OBART05G10070.1"/>
    </source>
</evidence>
<dbReference type="HOGENOM" id="CLU_1087300_0_0_1"/>
<proteinExistence type="predicted"/>
<evidence type="ECO:0000256" key="1">
    <source>
        <dbReference type="SAM" id="MobiDB-lite"/>
    </source>
</evidence>
<protein>
    <submittedName>
        <fullName evidence="2">Uncharacterized protein</fullName>
    </submittedName>
</protein>
<reference evidence="2" key="1">
    <citation type="journal article" date="2009" name="Rice">
        <title>De Novo Next Generation Sequencing of Plant Genomes.</title>
        <authorList>
            <person name="Rounsley S."/>
            <person name="Marri P.R."/>
            <person name="Yu Y."/>
            <person name="He R."/>
            <person name="Sisneros N."/>
            <person name="Goicoechea J.L."/>
            <person name="Lee S.J."/>
            <person name="Angelova A."/>
            <person name="Kudrna D."/>
            <person name="Luo M."/>
            <person name="Affourtit J."/>
            <person name="Desany B."/>
            <person name="Knight J."/>
            <person name="Niazi F."/>
            <person name="Egholm M."/>
            <person name="Wing R.A."/>
        </authorList>
    </citation>
    <scope>NUCLEOTIDE SEQUENCE [LARGE SCALE GENOMIC DNA]</scope>
    <source>
        <strain evidence="2">cv. IRGC 105608</strain>
    </source>
</reference>
<reference evidence="2" key="2">
    <citation type="submission" date="2015-03" db="UniProtKB">
        <authorList>
            <consortium name="EnsemblPlants"/>
        </authorList>
    </citation>
    <scope>IDENTIFICATION</scope>
</reference>
<dbReference type="EnsemblPlants" id="OBART05G10070.1">
    <property type="protein sequence ID" value="OBART05G10070.1"/>
    <property type="gene ID" value="OBART05G10070"/>
</dbReference>
<organism evidence="2">
    <name type="scientific">Oryza barthii</name>
    <dbReference type="NCBI Taxonomy" id="65489"/>
    <lineage>
        <taxon>Eukaryota</taxon>
        <taxon>Viridiplantae</taxon>
        <taxon>Streptophyta</taxon>
        <taxon>Embryophyta</taxon>
        <taxon>Tracheophyta</taxon>
        <taxon>Spermatophyta</taxon>
        <taxon>Magnoliopsida</taxon>
        <taxon>Liliopsida</taxon>
        <taxon>Poales</taxon>
        <taxon>Poaceae</taxon>
        <taxon>BOP clade</taxon>
        <taxon>Oryzoideae</taxon>
        <taxon>Oryzeae</taxon>
        <taxon>Oryzinae</taxon>
        <taxon>Oryza</taxon>
    </lineage>
</organism>
<name>A0A0D3G5H9_9ORYZ</name>
<keyword evidence="3" id="KW-1185">Reference proteome</keyword>
<accession>A0A0D3G5H9</accession>
<sequence length="256" mass="27688">MVWAQRRRSVWPARGATVARPFPAREERVADAEVVVMRSASLARAGGGRRGTRRAAGVGFAQGLQRGCRGSQRKPGAVGLALSLRASALAEGGGSGLARRAARPALQAGDTEAGASALQTAEGRSTSRRSGQRDGVGWAQRLRWQRWVRQGIGQRRGRGVVSFAQPCMRFAGRGGMGGLEATTFSSHPKCSMKYLQGKRWERKGEWDGVLGHWQVGSRVLGPVDQRSTRIGEVRNISSQGFLERAEGLTNSFFFLE</sequence>